<comment type="caution">
    <text evidence="1">The sequence shown here is derived from an EMBL/GenBank/DDBJ whole genome shotgun (WGS) entry which is preliminary data.</text>
</comment>
<reference evidence="1 2" key="1">
    <citation type="journal article" date="2012" name="J. Bacteriol.">
        <title>Genome sequence of Rhizobium grahamii CCGE502, a broad-host-range symbiont with low nodulation competitiveness in Phaseolus vulgaris.</title>
        <authorList>
            <person name="Althabegoiti M.J."/>
            <person name="Lozano L."/>
            <person name="Torres-Tejerizo G."/>
            <person name="Ormeno-Orrillo E."/>
            <person name="Rogel M.A."/>
            <person name="Gonzalez V."/>
            <person name="Martinez-Romero E."/>
        </authorList>
    </citation>
    <scope>NUCLEOTIDE SEQUENCE [LARGE SCALE GENOMIC DNA]</scope>
    <source>
        <strain evidence="1 2">CCGE 502</strain>
    </source>
</reference>
<evidence type="ECO:0000313" key="1">
    <source>
        <dbReference type="EMBL" id="EPE95516.1"/>
    </source>
</evidence>
<proteinExistence type="predicted"/>
<dbReference type="Proteomes" id="UP000014411">
    <property type="component" value="Unassembled WGS sequence"/>
</dbReference>
<protein>
    <submittedName>
        <fullName evidence="1">Uncharacterized protein</fullName>
    </submittedName>
</protein>
<organism evidence="1 2">
    <name type="scientific">Rhizobium grahamii CCGE 502</name>
    <dbReference type="NCBI Taxonomy" id="990285"/>
    <lineage>
        <taxon>Bacteria</taxon>
        <taxon>Pseudomonadati</taxon>
        <taxon>Pseudomonadota</taxon>
        <taxon>Alphaproteobacteria</taxon>
        <taxon>Hyphomicrobiales</taxon>
        <taxon>Rhizobiaceae</taxon>
        <taxon>Rhizobium/Agrobacterium group</taxon>
        <taxon>Rhizobium</taxon>
    </lineage>
</organism>
<accession>S3HQB5</accession>
<dbReference type="EMBL" id="AEYE02000031">
    <property type="protein sequence ID" value="EPE95516.1"/>
    <property type="molecule type" value="Genomic_DNA"/>
</dbReference>
<evidence type="ECO:0000313" key="2">
    <source>
        <dbReference type="Proteomes" id="UP000014411"/>
    </source>
</evidence>
<dbReference type="AlphaFoldDB" id="S3HQB5"/>
<sequence length="73" mass="7989">MVAAAVVDDDRQRQFVWRKADAEQRFHLERGIVFAIAFAVNGQRPVSDFPDVCASVAGVTPALTCRLPFGARA</sequence>
<keyword evidence="2" id="KW-1185">Reference proteome</keyword>
<gene>
    <name evidence="1" type="ORF">RGCCGE502_26558</name>
</gene>
<name>S3HQB5_9HYPH</name>
<dbReference type="HOGENOM" id="CLU_2702250_0_0_5"/>